<evidence type="ECO:0000259" key="1">
    <source>
        <dbReference type="Pfam" id="PF09346"/>
    </source>
</evidence>
<organism evidence="2 3">
    <name type="scientific">Stenotrophomonas nematodicola</name>
    <dbReference type="NCBI Taxonomy" id="2656746"/>
    <lineage>
        <taxon>Bacteria</taxon>
        <taxon>Pseudomonadati</taxon>
        <taxon>Pseudomonadota</taxon>
        <taxon>Gammaproteobacteria</taxon>
        <taxon>Lysobacterales</taxon>
        <taxon>Lysobacteraceae</taxon>
        <taxon>Stenotrophomonas</taxon>
    </lineage>
</organism>
<dbReference type="InterPro" id="IPR018958">
    <property type="entry name" value="Knr4/Smi1-like_dom"/>
</dbReference>
<comment type="caution">
    <text evidence="2">The sequence shown here is derived from an EMBL/GenBank/DDBJ whole genome shotgun (WGS) entry which is preliminary data.</text>
</comment>
<proteinExistence type="predicted"/>
<evidence type="ECO:0000313" key="3">
    <source>
        <dbReference type="Proteomes" id="UP001605261"/>
    </source>
</evidence>
<evidence type="ECO:0000313" key="2">
    <source>
        <dbReference type="EMBL" id="MFG6110583.1"/>
    </source>
</evidence>
<reference evidence="2 3" key="1">
    <citation type="submission" date="2024-09" db="EMBL/GenBank/DDBJ databases">
        <authorList>
            <consortium name="All-Russian atlas of soil microorganisms"/>
            <consortium name="as a basis for the search for new antimicrobial producers and enzymes with unique properties"/>
            <person name="Sokolova E.A."/>
            <person name="Voronina E.N."/>
        </authorList>
    </citation>
    <scope>NUCLEOTIDE SEQUENCE [LARGE SCALE GENOMIC DNA]</scope>
    <source>
        <strain evidence="2 3">AF-22b-331.1</strain>
    </source>
</reference>
<sequence>MTAATPGDIEQQLGQRFPALYHQLHRDHMLDWGALCHGWVTSVYPTLRARPPLLLYAREFELIAPADIVGHAEQFTDEDSHVRLREGLQLLPFGSTGAGDYYCFWPDPNAPAEPRVVLLWHDDDRVDVLAANLQDFIFRMMVDAVADLGDSLLEDGEVADNLQRWLESHRPYLRAAQVQALDALYADPAIHAGGVGEDAAAALIRRSIGFDGIDTRFNYVPA</sequence>
<dbReference type="SUPFAM" id="SSF160631">
    <property type="entry name" value="SMI1/KNR4-like"/>
    <property type="match status" value="1"/>
</dbReference>
<dbReference type="Proteomes" id="UP001605261">
    <property type="component" value="Unassembled WGS sequence"/>
</dbReference>
<accession>A0ABW7D046</accession>
<dbReference type="EMBL" id="JBHGCJ010000012">
    <property type="protein sequence ID" value="MFG6110583.1"/>
    <property type="molecule type" value="Genomic_DNA"/>
</dbReference>
<name>A0ABW7D046_9GAMM</name>
<dbReference type="InterPro" id="IPR037883">
    <property type="entry name" value="Knr4/Smi1-like_sf"/>
</dbReference>
<dbReference type="Gene3D" id="3.40.1580.10">
    <property type="entry name" value="SMI1/KNR4-like"/>
    <property type="match status" value="1"/>
</dbReference>
<keyword evidence="3" id="KW-1185">Reference proteome</keyword>
<dbReference type="RefSeq" id="WP_394164147.1">
    <property type="nucleotide sequence ID" value="NZ_JBHGCJ010000012.1"/>
</dbReference>
<gene>
    <name evidence="2" type="ORF">ACEU0G_000460</name>
</gene>
<dbReference type="Pfam" id="PF09346">
    <property type="entry name" value="SMI1_KNR4"/>
    <property type="match status" value="1"/>
</dbReference>
<feature type="domain" description="Knr4/Smi1-like" evidence="1">
    <location>
        <begin position="8"/>
        <end position="137"/>
    </location>
</feature>
<protein>
    <submittedName>
        <fullName evidence="2">SMI1/KNR4 family protein</fullName>
    </submittedName>
</protein>